<dbReference type="Proteomes" id="UP001557470">
    <property type="component" value="Unassembled WGS sequence"/>
</dbReference>
<proteinExistence type="predicted"/>
<protein>
    <submittedName>
        <fullName evidence="2">Uncharacterized protein</fullName>
    </submittedName>
</protein>
<evidence type="ECO:0000313" key="3">
    <source>
        <dbReference type="Proteomes" id="UP001557470"/>
    </source>
</evidence>
<dbReference type="EMBL" id="JAGEUA010000009">
    <property type="protein sequence ID" value="KAL0966787.1"/>
    <property type="molecule type" value="Genomic_DNA"/>
</dbReference>
<comment type="caution">
    <text evidence="2">The sequence shown here is derived from an EMBL/GenBank/DDBJ whole genome shotgun (WGS) entry which is preliminary data.</text>
</comment>
<gene>
    <name evidence="2" type="ORF">UPYG_G00300110</name>
</gene>
<name>A0ABD0WT05_UMBPY</name>
<keyword evidence="3" id="KW-1185">Reference proteome</keyword>
<organism evidence="2 3">
    <name type="scientific">Umbra pygmaea</name>
    <name type="common">Eastern mudminnow</name>
    <dbReference type="NCBI Taxonomy" id="75934"/>
    <lineage>
        <taxon>Eukaryota</taxon>
        <taxon>Metazoa</taxon>
        <taxon>Chordata</taxon>
        <taxon>Craniata</taxon>
        <taxon>Vertebrata</taxon>
        <taxon>Euteleostomi</taxon>
        <taxon>Actinopterygii</taxon>
        <taxon>Neopterygii</taxon>
        <taxon>Teleostei</taxon>
        <taxon>Protacanthopterygii</taxon>
        <taxon>Esociformes</taxon>
        <taxon>Umbridae</taxon>
        <taxon>Umbra</taxon>
    </lineage>
</organism>
<sequence length="75" mass="8235">MKDLGLSFTTHDDVKEDQSTCSHTYVLINPPPETRLKLNDIVYVIRVDPLGYVPTAGDSRESLGSNTTINITSPS</sequence>
<evidence type="ECO:0000256" key="1">
    <source>
        <dbReference type="SAM" id="MobiDB-lite"/>
    </source>
</evidence>
<dbReference type="AlphaFoldDB" id="A0ABD0WT05"/>
<accession>A0ABD0WT05</accession>
<feature type="region of interest" description="Disordered" evidence="1">
    <location>
        <begin position="55"/>
        <end position="75"/>
    </location>
</feature>
<feature type="compositionally biased region" description="Polar residues" evidence="1">
    <location>
        <begin position="62"/>
        <end position="75"/>
    </location>
</feature>
<evidence type="ECO:0000313" key="2">
    <source>
        <dbReference type="EMBL" id="KAL0966787.1"/>
    </source>
</evidence>
<reference evidence="2 3" key="1">
    <citation type="submission" date="2024-06" db="EMBL/GenBank/DDBJ databases">
        <authorList>
            <person name="Pan Q."/>
            <person name="Wen M."/>
            <person name="Jouanno E."/>
            <person name="Zahm M."/>
            <person name="Klopp C."/>
            <person name="Cabau C."/>
            <person name="Louis A."/>
            <person name="Berthelot C."/>
            <person name="Parey E."/>
            <person name="Roest Crollius H."/>
            <person name="Montfort J."/>
            <person name="Robinson-Rechavi M."/>
            <person name="Bouchez O."/>
            <person name="Lampietro C."/>
            <person name="Lopez Roques C."/>
            <person name="Donnadieu C."/>
            <person name="Postlethwait J."/>
            <person name="Bobe J."/>
            <person name="Verreycken H."/>
            <person name="Guiguen Y."/>
        </authorList>
    </citation>
    <scope>NUCLEOTIDE SEQUENCE [LARGE SCALE GENOMIC DNA]</scope>
    <source>
        <strain evidence="2">Up_M1</strain>
        <tissue evidence="2">Testis</tissue>
    </source>
</reference>